<dbReference type="AlphaFoldDB" id="F0I857"/>
<feature type="transmembrane region" description="Helical" evidence="1">
    <location>
        <begin position="304"/>
        <end position="327"/>
    </location>
</feature>
<dbReference type="Proteomes" id="UP000003351">
    <property type="component" value="Unassembled WGS sequence"/>
</dbReference>
<keyword evidence="1" id="KW-0472">Membrane</keyword>
<proteinExistence type="predicted"/>
<feature type="transmembrane region" description="Helical" evidence="1">
    <location>
        <begin position="224"/>
        <end position="242"/>
    </location>
</feature>
<keyword evidence="1" id="KW-0812">Transmembrane</keyword>
<feature type="transmembrane region" description="Helical" evidence="1">
    <location>
        <begin position="274"/>
        <end position="292"/>
    </location>
</feature>
<sequence length="352" mass="40566">MDSSFLRYKGLKENTFKEIKDANKLYFKSLANTRASVSMLVIAWTGVLILAIEIIAFYYYFNIGLEINPFSNIFFNLLVFIACYLVIAFFLPFLGSFVYKRQILSTAFLALCYASIFFSLQLMMLLIVVTSISTKEFTIGFPKYSPIFVPLFIVETVLSFIYHYLCLKRQLKNGFSINRTVGNYLAKSSVYSRNSLLIIFGLSMLGGILSGKLILIFGISGSLLFSYAFSQLIIEVTYLLYLKIQSKEYWEEAPKRKETFRELFKGFSLKKTKIRIPIEILVFAIFLGVFYNTSYSNPSIKHPLWLNFIGRVFIYLIGLDCLASFILSKIKKSKNQEIKLKKGRNKEINNQN</sequence>
<feature type="transmembrane region" description="Helical" evidence="1">
    <location>
        <begin position="196"/>
        <end position="218"/>
    </location>
</feature>
<evidence type="ECO:0000256" key="1">
    <source>
        <dbReference type="SAM" id="Phobius"/>
    </source>
</evidence>
<evidence type="ECO:0000313" key="3">
    <source>
        <dbReference type="Proteomes" id="UP000003351"/>
    </source>
</evidence>
<dbReference type="EMBL" id="AEXW01000005">
    <property type="protein sequence ID" value="EGD31892.1"/>
    <property type="molecule type" value="Genomic_DNA"/>
</dbReference>
<name>F0I857_STRSA</name>
<gene>
    <name evidence="2" type="ORF">HMPREF9382_0846</name>
</gene>
<feature type="transmembrane region" description="Helical" evidence="1">
    <location>
        <begin position="107"/>
        <end position="132"/>
    </location>
</feature>
<feature type="transmembrane region" description="Helical" evidence="1">
    <location>
        <begin position="73"/>
        <end position="95"/>
    </location>
</feature>
<accession>F0I857</accession>
<dbReference type="PATRIC" id="fig|888810.3.peg.829"/>
<keyword evidence="1" id="KW-1133">Transmembrane helix</keyword>
<organism evidence="2 3">
    <name type="scientific">Streptococcus sanguinis SK115</name>
    <dbReference type="NCBI Taxonomy" id="888810"/>
    <lineage>
        <taxon>Bacteria</taxon>
        <taxon>Bacillati</taxon>
        <taxon>Bacillota</taxon>
        <taxon>Bacilli</taxon>
        <taxon>Lactobacillales</taxon>
        <taxon>Streptococcaceae</taxon>
        <taxon>Streptococcus</taxon>
    </lineage>
</organism>
<comment type="caution">
    <text evidence="2">The sequence shown here is derived from an EMBL/GenBank/DDBJ whole genome shotgun (WGS) entry which is preliminary data.</text>
</comment>
<reference evidence="2 3" key="1">
    <citation type="submission" date="2011-02" db="EMBL/GenBank/DDBJ databases">
        <authorList>
            <person name="Muzny D."/>
            <person name="Qin X."/>
            <person name="Deng J."/>
            <person name="Jiang H."/>
            <person name="Liu Y."/>
            <person name="Qu J."/>
            <person name="Song X.-Z."/>
            <person name="Zhang L."/>
            <person name="Thornton R."/>
            <person name="Coyle M."/>
            <person name="Francisco L."/>
            <person name="Jackson L."/>
            <person name="Javaid M."/>
            <person name="Korchina V."/>
            <person name="Kovar C."/>
            <person name="Mata R."/>
            <person name="Mathew T."/>
            <person name="Ngo R."/>
            <person name="Nguyen L."/>
            <person name="Nguyen N."/>
            <person name="Okwuonu G."/>
            <person name="Ongeri F."/>
            <person name="Pham C."/>
            <person name="Simmons D."/>
            <person name="Wilczek-Boney K."/>
            <person name="Hale W."/>
            <person name="Jakkamsetti A."/>
            <person name="Pham P."/>
            <person name="Ruth R."/>
            <person name="San Lucas F."/>
            <person name="Warren J."/>
            <person name="Zhang J."/>
            <person name="Zhao Z."/>
            <person name="Zhou C."/>
            <person name="Zhu D."/>
            <person name="Lee S."/>
            <person name="Bess C."/>
            <person name="Blankenburg K."/>
            <person name="Forbes L."/>
            <person name="Fu Q."/>
            <person name="Gubbala S."/>
            <person name="Hirani K."/>
            <person name="Jayaseelan J.C."/>
            <person name="Lara F."/>
            <person name="Munidasa M."/>
            <person name="Palculict T."/>
            <person name="Patil S."/>
            <person name="Pu L.-L."/>
            <person name="Saada N."/>
            <person name="Tang L."/>
            <person name="Weissenberger G."/>
            <person name="Zhu Y."/>
            <person name="Hemphill L."/>
            <person name="Shang Y."/>
            <person name="Youmans B."/>
            <person name="Ayvaz T."/>
            <person name="Ross M."/>
            <person name="Santibanez J."/>
            <person name="Aqrawi P."/>
            <person name="Gross S."/>
            <person name="Joshi V."/>
            <person name="Fowler G."/>
            <person name="Nazareth L."/>
            <person name="Reid J."/>
            <person name="Worley K."/>
            <person name="Petrosino J."/>
            <person name="Highlander S."/>
            <person name="Gibbs R."/>
        </authorList>
    </citation>
    <scope>NUCLEOTIDE SEQUENCE [LARGE SCALE GENOMIC DNA]</scope>
    <source>
        <strain evidence="2 3">SK115</strain>
    </source>
</reference>
<evidence type="ECO:0000313" key="2">
    <source>
        <dbReference type="EMBL" id="EGD31892.1"/>
    </source>
</evidence>
<dbReference type="HOGENOM" id="CLU_076094_0_0_9"/>
<protein>
    <submittedName>
        <fullName evidence="2">Uncharacterized protein</fullName>
    </submittedName>
</protein>
<feature type="transmembrane region" description="Helical" evidence="1">
    <location>
        <begin position="144"/>
        <end position="165"/>
    </location>
</feature>
<feature type="transmembrane region" description="Helical" evidence="1">
    <location>
        <begin position="37"/>
        <end position="61"/>
    </location>
</feature>